<protein>
    <recommendedName>
        <fullName evidence="3">Copper chaperone</fullName>
    </recommendedName>
</protein>
<dbReference type="RefSeq" id="WP_009895200.1">
    <property type="nucleotide sequence ID" value="NC_007650.1"/>
</dbReference>
<evidence type="ECO:0000313" key="1">
    <source>
        <dbReference type="EMBL" id="ABC35860.1"/>
    </source>
</evidence>
<accession>Q2T8D6</accession>
<reference evidence="1 2" key="1">
    <citation type="journal article" date="2005" name="BMC Genomics">
        <title>Bacterial genome adaptation to niches: divergence of the potential virulence genes in three Burkholderia species of different survival strategies.</title>
        <authorList>
            <person name="Kim H.S."/>
            <person name="Schell M.A."/>
            <person name="Yu Y."/>
            <person name="Ulrich R.L."/>
            <person name="Sarria S.H."/>
            <person name="Nierman W.C."/>
            <person name="DeShazer D."/>
        </authorList>
    </citation>
    <scope>NUCLEOTIDE SEQUENCE [LARGE SCALE GENOMIC DNA]</scope>
    <source>
        <strain evidence="2">ATCC 700388 / DSM 13276 / CCUG 48851 / CIP 106301 / E264</strain>
    </source>
</reference>
<dbReference type="AlphaFoldDB" id="Q2T8D6"/>
<name>Q2T8D6_BURTA</name>
<gene>
    <name evidence="1" type="ordered locus">BTH_II0363</name>
</gene>
<sequence>MKFRTLEKLSVEDIPKIANAIISVDPDAKISTDVQSNTVDVDSWLFAEEFLVAFYDAGYDVRIAQR</sequence>
<organism evidence="1 2">
    <name type="scientific">Burkholderia thailandensis (strain ATCC 700388 / DSM 13276 / CCUG 48851 / CIP 106301 / E264)</name>
    <dbReference type="NCBI Taxonomy" id="271848"/>
    <lineage>
        <taxon>Bacteria</taxon>
        <taxon>Pseudomonadati</taxon>
        <taxon>Pseudomonadota</taxon>
        <taxon>Betaproteobacteria</taxon>
        <taxon>Burkholderiales</taxon>
        <taxon>Burkholderiaceae</taxon>
        <taxon>Burkholderia</taxon>
        <taxon>pseudomallei group</taxon>
    </lineage>
</organism>
<proteinExistence type="predicted"/>
<evidence type="ECO:0008006" key="3">
    <source>
        <dbReference type="Google" id="ProtNLM"/>
    </source>
</evidence>
<dbReference type="GeneID" id="45117862"/>
<dbReference type="HOGENOM" id="CLU_134973_15_0_4"/>
<evidence type="ECO:0000313" key="2">
    <source>
        <dbReference type="Proteomes" id="UP000001930"/>
    </source>
</evidence>
<keyword evidence="2" id="KW-1185">Reference proteome</keyword>
<dbReference type="EMBL" id="CP000085">
    <property type="protein sequence ID" value="ABC35860.1"/>
    <property type="molecule type" value="Genomic_DNA"/>
</dbReference>
<dbReference type="KEGG" id="bte:BTH_II0363"/>
<dbReference type="Proteomes" id="UP000001930">
    <property type="component" value="Chromosome II"/>
</dbReference>